<organism evidence="6 7">
    <name type="scientific">Cercophora scortea</name>
    <dbReference type="NCBI Taxonomy" id="314031"/>
    <lineage>
        <taxon>Eukaryota</taxon>
        <taxon>Fungi</taxon>
        <taxon>Dikarya</taxon>
        <taxon>Ascomycota</taxon>
        <taxon>Pezizomycotina</taxon>
        <taxon>Sordariomycetes</taxon>
        <taxon>Sordariomycetidae</taxon>
        <taxon>Sordariales</taxon>
        <taxon>Lasiosphaeriaceae</taxon>
        <taxon>Cercophora</taxon>
    </lineage>
</organism>
<evidence type="ECO:0000259" key="5">
    <source>
        <dbReference type="PROSITE" id="PS50850"/>
    </source>
</evidence>
<feature type="transmembrane region" description="Helical" evidence="4">
    <location>
        <begin position="135"/>
        <end position="154"/>
    </location>
</feature>
<protein>
    <submittedName>
        <fullName evidence="6">Monocarboxylate permease</fullName>
    </submittedName>
</protein>
<comment type="caution">
    <text evidence="6">The sequence shown here is derived from an EMBL/GenBank/DDBJ whole genome shotgun (WGS) entry which is preliminary data.</text>
</comment>
<evidence type="ECO:0000256" key="1">
    <source>
        <dbReference type="ARBA" id="ARBA00004141"/>
    </source>
</evidence>
<comment type="subcellular location">
    <subcellularLocation>
        <location evidence="1">Membrane</location>
        <topology evidence="1">Multi-pass membrane protein</topology>
    </subcellularLocation>
</comment>
<evidence type="ECO:0000256" key="2">
    <source>
        <dbReference type="ARBA" id="ARBA00006727"/>
    </source>
</evidence>
<feature type="transmembrane region" description="Helical" evidence="4">
    <location>
        <begin position="261"/>
        <end position="283"/>
    </location>
</feature>
<feature type="transmembrane region" description="Helical" evidence="4">
    <location>
        <begin position="326"/>
        <end position="345"/>
    </location>
</feature>
<dbReference type="Pfam" id="PF07690">
    <property type="entry name" value="MFS_1"/>
    <property type="match status" value="1"/>
</dbReference>
<dbReference type="GO" id="GO:0016020">
    <property type="term" value="C:membrane"/>
    <property type="evidence" value="ECO:0007669"/>
    <property type="project" value="UniProtKB-SubCell"/>
</dbReference>
<feature type="compositionally biased region" description="Basic and acidic residues" evidence="3">
    <location>
        <begin position="19"/>
        <end position="32"/>
    </location>
</feature>
<keyword evidence="4" id="KW-1133">Transmembrane helix</keyword>
<dbReference type="CDD" id="cd17352">
    <property type="entry name" value="MFS_MCT_SLC16"/>
    <property type="match status" value="1"/>
</dbReference>
<evidence type="ECO:0000256" key="4">
    <source>
        <dbReference type="SAM" id="Phobius"/>
    </source>
</evidence>
<dbReference type="SUPFAM" id="SSF103473">
    <property type="entry name" value="MFS general substrate transporter"/>
    <property type="match status" value="1"/>
</dbReference>
<dbReference type="InterPro" id="IPR036259">
    <property type="entry name" value="MFS_trans_sf"/>
</dbReference>
<feature type="transmembrane region" description="Helical" evidence="4">
    <location>
        <begin position="218"/>
        <end position="240"/>
    </location>
</feature>
<keyword evidence="4" id="KW-0812">Transmembrane</keyword>
<feature type="transmembrane region" description="Helical" evidence="4">
    <location>
        <begin position="383"/>
        <end position="400"/>
    </location>
</feature>
<dbReference type="InterPro" id="IPR050327">
    <property type="entry name" value="Proton-linked_MCT"/>
</dbReference>
<keyword evidence="7" id="KW-1185">Reference proteome</keyword>
<feature type="transmembrane region" description="Helical" evidence="4">
    <location>
        <begin position="351"/>
        <end position="371"/>
    </location>
</feature>
<proteinExistence type="inferred from homology"/>
<reference evidence="6" key="2">
    <citation type="submission" date="2023-06" db="EMBL/GenBank/DDBJ databases">
        <authorList>
            <consortium name="Lawrence Berkeley National Laboratory"/>
            <person name="Haridas S."/>
            <person name="Hensen N."/>
            <person name="Bonometti L."/>
            <person name="Westerberg I."/>
            <person name="Brannstrom I.O."/>
            <person name="Guillou S."/>
            <person name="Cros-Aarteil S."/>
            <person name="Calhoun S."/>
            <person name="Kuo A."/>
            <person name="Mondo S."/>
            <person name="Pangilinan J."/>
            <person name="Riley R."/>
            <person name="Labutti K."/>
            <person name="Andreopoulos B."/>
            <person name="Lipzen A."/>
            <person name="Chen C."/>
            <person name="Yanf M."/>
            <person name="Daum C."/>
            <person name="Ng V."/>
            <person name="Clum A."/>
            <person name="Steindorff A."/>
            <person name="Ohm R."/>
            <person name="Martin F."/>
            <person name="Silar P."/>
            <person name="Natvig D."/>
            <person name="Lalanne C."/>
            <person name="Gautier V."/>
            <person name="Ament-Velasquez S.L."/>
            <person name="Kruys A."/>
            <person name="Hutchinson M.I."/>
            <person name="Powell A.J."/>
            <person name="Barry K."/>
            <person name="Miller A.N."/>
            <person name="Grigoriev I.V."/>
            <person name="Debuchy R."/>
            <person name="Gladieux P."/>
            <person name="Thoren M.H."/>
            <person name="Johannesson H."/>
        </authorList>
    </citation>
    <scope>NUCLEOTIDE SEQUENCE</scope>
    <source>
        <strain evidence="6">SMH4131-1</strain>
    </source>
</reference>
<sequence>MASADQNQHQLEHPINAGRESHGPAADPEKAGQDASAVDSDGKPANVEVVHDFPEGGLRAWLTASGTALIMFSTLGYVNSWGVYQSYYELHQLSSNTPTQIAWIGSLQGFFVFAGGLFGGPMFDRWGEKVIRPAAIFYVLSFMLTSLCTEYWHFMLAQGVFGGIALGMTMCPSMAATGQYFNKKRGAAMGLVIAGSSVGGVVWPIALSKMLASDSLSYGWSVRIVGFVILAVLTYATLGIKARLPPRRSGFLLLGAFRDPVYCLCIASTFFLFMGMFTPFFFLPSYAVTKGMDPVLAGYLLAILNGASFPGRVLPGVLADKFGRYNMLLAMAAASGVVTLCWTRCETNAGIIVFAVAFGFCSGAIVSGASVTLASCPKDPKNIGTYMGMGLFLSSFAALISPPINGALLPTDDGFLKVSILSGVLLLVGGALVAVAKALAPKGLWAKA</sequence>
<dbReference type="PANTHER" id="PTHR11360:SF281">
    <property type="entry name" value="ASPYRIDONES EFFLUX PROTEIN APDF-RELATED"/>
    <property type="match status" value="1"/>
</dbReference>
<feature type="transmembrane region" description="Helical" evidence="4">
    <location>
        <begin position="60"/>
        <end position="81"/>
    </location>
</feature>
<keyword evidence="4" id="KW-0472">Membrane</keyword>
<evidence type="ECO:0000313" key="7">
    <source>
        <dbReference type="Proteomes" id="UP001286456"/>
    </source>
</evidence>
<feature type="region of interest" description="Disordered" evidence="3">
    <location>
        <begin position="1"/>
        <end position="42"/>
    </location>
</feature>
<dbReference type="PANTHER" id="PTHR11360">
    <property type="entry name" value="MONOCARBOXYLATE TRANSPORTER"/>
    <property type="match status" value="1"/>
</dbReference>
<dbReference type="InterPro" id="IPR020846">
    <property type="entry name" value="MFS_dom"/>
</dbReference>
<dbReference type="EMBL" id="JAUEPO010000002">
    <property type="protein sequence ID" value="KAK3332999.1"/>
    <property type="molecule type" value="Genomic_DNA"/>
</dbReference>
<dbReference type="AlphaFoldDB" id="A0AAE0IXH4"/>
<gene>
    <name evidence="6" type="ORF">B0T19DRAFT_483134</name>
</gene>
<evidence type="ECO:0000256" key="3">
    <source>
        <dbReference type="SAM" id="MobiDB-lite"/>
    </source>
</evidence>
<dbReference type="InterPro" id="IPR011701">
    <property type="entry name" value="MFS"/>
</dbReference>
<feature type="transmembrane region" description="Helical" evidence="4">
    <location>
        <begin position="188"/>
        <end position="206"/>
    </location>
</feature>
<feature type="transmembrane region" description="Helical" evidence="4">
    <location>
        <begin position="160"/>
        <end position="181"/>
    </location>
</feature>
<feature type="transmembrane region" description="Helical" evidence="4">
    <location>
        <begin position="101"/>
        <end position="123"/>
    </location>
</feature>
<dbReference type="Proteomes" id="UP001286456">
    <property type="component" value="Unassembled WGS sequence"/>
</dbReference>
<evidence type="ECO:0000313" key="6">
    <source>
        <dbReference type="EMBL" id="KAK3332999.1"/>
    </source>
</evidence>
<dbReference type="PROSITE" id="PS50850">
    <property type="entry name" value="MFS"/>
    <property type="match status" value="1"/>
</dbReference>
<name>A0AAE0IXH4_9PEZI</name>
<accession>A0AAE0IXH4</accession>
<dbReference type="Gene3D" id="1.20.1250.20">
    <property type="entry name" value="MFS general substrate transporter like domains"/>
    <property type="match status" value="2"/>
</dbReference>
<comment type="similarity">
    <text evidence="2">Belongs to the major facilitator superfamily. Monocarboxylate porter (TC 2.A.1.13) family.</text>
</comment>
<feature type="transmembrane region" description="Helical" evidence="4">
    <location>
        <begin position="420"/>
        <end position="440"/>
    </location>
</feature>
<feature type="domain" description="Major facilitator superfamily (MFS) profile" evidence="5">
    <location>
        <begin position="60"/>
        <end position="441"/>
    </location>
</feature>
<reference evidence="6" key="1">
    <citation type="journal article" date="2023" name="Mol. Phylogenet. Evol.">
        <title>Genome-scale phylogeny and comparative genomics of the fungal order Sordariales.</title>
        <authorList>
            <person name="Hensen N."/>
            <person name="Bonometti L."/>
            <person name="Westerberg I."/>
            <person name="Brannstrom I.O."/>
            <person name="Guillou S."/>
            <person name="Cros-Aarteil S."/>
            <person name="Calhoun S."/>
            <person name="Haridas S."/>
            <person name="Kuo A."/>
            <person name="Mondo S."/>
            <person name="Pangilinan J."/>
            <person name="Riley R."/>
            <person name="LaButti K."/>
            <person name="Andreopoulos B."/>
            <person name="Lipzen A."/>
            <person name="Chen C."/>
            <person name="Yan M."/>
            <person name="Daum C."/>
            <person name="Ng V."/>
            <person name="Clum A."/>
            <person name="Steindorff A."/>
            <person name="Ohm R.A."/>
            <person name="Martin F."/>
            <person name="Silar P."/>
            <person name="Natvig D.O."/>
            <person name="Lalanne C."/>
            <person name="Gautier V."/>
            <person name="Ament-Velasquez S.L."/>
            <person name="Kruys A."/>
            <person name="Hutchinson M.I."/>
            <person name="Powell A.J."/>
            <person name="Barry K."/>
            <person name="Miller A.N."/>
            <person name="Grigoriev I.V."/>
            <person name="Debuchy R."/>
            <person name="Gladieux P."/>
            <person name="Hiltunen Thoren M."/>
            <person name="Johannesson H."/>
        </authorList>
    </citation>
    <scope>NUCLEOTIDE SEQUENCE</scope>
    <source>
        <strain evidence="6">SMH4131-1</strain>
    </source>
</reference>
<dbReference type="GO" id="GO:0022857">
    <property type="term" value="F:transmembrane transporter activity"/>
    <property type="evidence" value="ECO:0007669"/>
    <property type="project" value="InterPro"/>
</dbReference>